<feature type="domain" description="UPF0033" evidence="1">
    <location>
        <begin position="5"/>
        <end position="59"/>
    </location>
</feature>
<organism evidence="2 3">
    <name type="scientific">Aliivibrio sifiae</name>
    <dbReference type="NCBI Taxonomy" id="566293"/>
    <lineage>
        <taxon>Bacteria</taxon>
        <taxon>Pseudomonadati</taxon>
        <taxon>Pseudomonadota</taxon>
        <taxon>Gammaproteobacteria</taxon>
        <taxon>Vibrionales</taxon>
        <taxon>Vibrionaceae</taxon>
        <taxon>Aliivibrio</taxon>
    </lineage>
</organism>
<comment type="caution">
    <text evidence="2">The sequence shown here is derived from an EMBL/GenBank/DDBJ whole genome shotgun (WGS) entry which is preliminary data.</text>
</comment>
<dbReference type="InterPro" id="IPR036868">
    <property type="entry name" value="TusA-like_sf"/>
</dbReference>
<proteinExistence type="predicted"/>
<dbReference type="InterPro" id="IPR001455">
    <property type="entry name" value="TusA-like"/>
</dbReference>
<evidence type="ECO:0000259" key="1">
    <source>
        <dbReference type="Pfam" id="PF01206"/>
    </source>
</evidence>
<gene>
    <name evidence="2" type="ORF">BTO22_09520</name>
</gene>
<reference evidence="2 3" key="1">
    <citation type="submission" date="2016-12" db="EMBL/GenBank/DDBJ databases">
        <title>Diversity of luminous bacteria.</title>
        <authorList>
            <person name="Yoshizawa S."/>
            <person name="Kogure K."/>
        </authorList>
    </citation>
    <scope>NUCLEOTIDE SEQUENCE [LARGE SCALE GENOMIC DNA]</scope>
    <source>
        <strain evidence="2 3">ATCC 33715</strain>
    </source>
</reference>
<protein>
    <submittedName>
        <fullName evidence="2">Response regulator SirA</fullName>
    </submittedName>
</protein>
<dbReference type="Gene3D" id="3.30.110.40">
    <property type="entry name" value="TusA-like domain"/>
    <property type="match status" value="1"/>
</dbReference>
<evidence type="ECO:0000313" key="2">
    <source>
        <dbReference type="EMBL" id="PQJ89806.1"/>
    </source>
</evidence>
<dbReference type="RefSeq" id="WP_105055276.1">
    <property type="nucleotide sequence ID" value="NZ_CAWNRT010000001.1"/>
</dbReference>
<dbReference type="Pfam" id="PF01206">
    <property type="entry name" value="TusA"/>
    <property type="match status" value="1"/>
</dbReference>
<dbReference type="OrthoDB" id="6215889at2"/>
<sequence length="73" mass="8553">METRRLDLSQHRCPMSLLLAKRASKSLIKNEMLQIKVVDKASLSDMMSYFEQHLFDIQLEHADTYSLLTIIKK</sequence>
<dbReference type="SUPFAM" id="SSF64307">
    <property type="entry name" value="SirA-like"/>
    <property type="match status" value="1"/>
</dbReference>
<dbReference type="AlphaFoldDB" id="A0A2S7XFF0"/>
<dbReference type="Proteomes" id="UP000239263">
    <property type="component" value="Unassembled WGS sequence"/>
</dbReference>
<dbReference type="EMBL" id="MSCO01000001">
    <property type="protein sequence ID" value="PQJ89806.1"/>
    <property type="molecule type" value="Genomic_DNA"/>
</dbReference>
<name>A0A2S7XFF0_9GAMM</name>
<accession>A0A2S7XFF0</accession>
<evidence type="ECO:0000313" key="3">
    <source>
        <dbReference type="Proteomes" id="UP000239263"/>
    </source>
</evidence>